<dbReference type="EMBL" id="RLIH01000002">
    <property type="protein sequence ID" value="RVU55619.1"/>
    <property type="molecule type" value="Genomic_DNA"/>
</dbReference>
<proteinExistence type="predicted"/>
<feature type="domain" description="Cyclodeaminase/cyclohydrolase" evidence="1">
    <location>
        <begin position="11"/>
        <end position="182"/>
    </location>
</feature>
<dbReference type="SUPFAM" id="SSF101262">
    <property type="entry name" value="Methenyltetrahydrofolate cyclohydrolase-like"/>
    <property type="match status" value="1"/>
</dbReference>
<keyword evidence="3" id="KW-1185">Reference proteome</keyword>
<reference evidence="2 3" key="1">
    <citation type="submission" date="2018-11" db="EMBL/GenBank/DDBJ databases">
        <title>Genome sequencing and assembly of Anaerosphaera sp. nov., GS7-6-2.</title>
        <authorList>
            <person name="Rettenmaier R."/>
            <person name="Liebl W."/>
            <person name="Zverlov V."/>
        </authorList>
    </citation>
    <scope>NUCLEOTIDE SEQUENCE [LARGE SCALE GENOMIC DNA]</scope>
    <source>
        <strain evidence="2 3">GS7-6-2</strain>
    </source>
</reference>
<sequence>MDYKEIFDLILDENNFTVGGGSSSAIAGAMGCGLMGMVVNLSKSKDYGYSDKEYDDMLEELNDLKTKLLKGSVEDNKAYLLIRDAYKLPKSTEEEKEARKKAIQNAGIEAAKVPLSNAMLNKRVNEIGMSLLDKSNPACITDLQAGIDFSKVGIDAGRANVEANLPLIKDQNIVDDFNSKIENL</sequence>
<name>A0A437S939_9FIRM</name>
<dbReference type="InterPro" id="IPR036178">
    <property type="entry name" value="Formintransfe-cycloase-like_sf"/>
</dbReference>
<dbReference type="RefSeq" id="WP_127723479.1">
    <property type="nucleotide sequence ID" value="NZ_RLIH01000002.1"/>
</dbReference>
<dbReference type="GO" id="GO:0003824">
    <property type="term" value="F:catalytic activity"/>
    <property type="evidence" value="ECO:0007669"/>
    <property type="project" value="InterPro"/>
</dbReference>
<evidence type="ECO:0000259" key="1">
    <source>
        <dbReference type="Pfam" id="PF04961"/>
    </source>
</evidence>
<dbReference type="OrthoDB" id="1699026at2"/>
<protein>
    <submittedName>
        <fullName evidence="2">Formimidoyltetrahydrofolate cyclodeaminase</fullName>
    </submittedName>
</protein>
<dbReference type="Pfam" id="PF04961">
    <property type="entry name" value="FTCD_C"/>
    <property type="match status" value="1"/>
</dbReference>
<evidence type="ECO:0000313" key="3">
    <source>
        <dbReference type="Proteomes" id="UP000288812"/>
    </source>
</evidence>
<evidence type="ECO:0000313" key="2">
    <source>
        <dbReference type="EMBL" id="RVU55619.1"/>
    </source>
</evidence>
<dbReference type="Gene3D" id="1.20.120.680">
    <property type="entry name" value="Formiminotetrahydrofolate cyclodeaminase monomer, up-and-down helical bundle"/>
    <property type="match status" value="1"/>
</dbReference>
<gene>
    <name evidence="2" type="ORF">EF514_02495</name>
</gene>
<dbReference type="AlphaFoldDB" id="A0A437S939"/>
<dbReference type="Proteomes" id="UP000288812">
    <property type="component" value="Unassembled WGS sequence"/>
</dbReference>
<accession>A0A437S939</accession>
<comment type="caution">
    <text evidence="2">The sequence shown here is derived from an EMBL/GenBank/DDBJ whole genome shotgun (WGS) entry which is preliminary data.</text>
</comment>
<dbReference type="InterPro" id="IPR007044">
    <property type="entry name" value="Cyclodeamin/CycHdrlase"/>
</dbReference>
<dbReference type="PROSITE" id="PS51257">
    <property type="entry name" value="PROKAR_LIPOPROTEIN"/>
    <property type="match status" value="1"/>
</dbReference>
<organism evidence="2 3">
    <name type="scientific">Anaerosphaera multitolerans</name>
    <dbReference type="NCBI Taxonomy" id="2487351"/>
    <lineage>
        <taxon>Bacteria</taxon>
        <taxon>Bacillati</taxon>
        <taxon>Bacillota</taxon>
        <taxon>Tissierellia</taxon>
        <taxon>Tissierellales</taxon>
        <taxon>Peptoniphilaceae</taxon>
        <taxon>Anaerosphaera</taxon>
    </lineage>
</organism>